<protein>
    <recommendedName>
        <fullName evidence="4">Glucose-methanol-choline oxidoreductase N-terminal domain-containing protein</fullName>
    </recommendedName>
</protein>
<dbReference type="GO" id="GO:0050660">
    <property type="term" value="F:flavin adenine dinucleotide binding"/>
    <property type="evidence" value="ECO:0007669"/>
    <property type="project" value="InterPro"/>
</dbReference>
<sequence length="168" mass="18156">MYSTLETDPADLRSPLSRSLSRSFLSGAAVVVISSRHLRPSPATFIQDLRRGIKVDEYDIVIIGGGTAGCVLAARLSEDPLMNICLLETGESSLSLPLSRIPSAYPQLFGTDHLYNFNTVDQTNAGGFTRYFPKGKMLGGCSSVNAQIFHCGSPSDDVECDSHLILEQ</sequence>
<evidence type="ECO:0000256" key="1">
    <source>
        <dbReference type="ARBA" id="ARBA00010790"/>
    </source>
</evidence>
<proteinExistence type="inferred from homology"/>
<name>A0AAD6UDG0_9AGAR</name>
<dbReference type="InterPro" id="IPR036188">
    <property type="entry name" value="FAD/NAD-bd_sf"/>
</dbReference>
<dbReference type="InterPro" id="IPR012132">
    <property type="entry name" value="GMC_OxRdtase"/>
</dbReference>
<accession>A0AAD6UDG0</accession>
<dbReference type="PANTHER" id="PTHR11552">
    <property type="entry name" value="GLUCOSE-METHANOL-CHOLINE GMC OXIDOREDUCTASE"/>
    <property type="match status" value="1"/>
</dbReference>
<dbReference type="Proteomes" id="UP001222325">
    <property type="component" value="Unassembled WGS sequence"/>
</dbReference>
<keyword evidence="3" id="KW-1185">Reference proteome</keyword>
<dbReference type="GO" id="GO:0016491">
    <property type="term" value="F:oxidoreductase activity"/>
    <property type="evidence" value="ECO:0007669"/>
    <property type="project" value="TreeGrafter"/>
</dbReference>
<evidence type="ECO:0000313" key="3">
    <source>
        <dbReference type="Proteomes" id="UP001222325"/>
    </source>
</evidence>
<gene>
    <name evidence="2" type="ORF">B0H15DRAFT_825788</name>
</gene>
<comment type="caution">
    <text evidence="2">The sequence shown here is derived from an EMBL/GenBank/DDBJ whole genome shotgun (WGS) entry which is preliminary data.</text>
</comment>
<evidence type="ECO:0008006" key="4">
    <source>
        <dbReference type="Google" id="ProtNLM"/>
    </source>
</evidence>
<evidence type="ECO:0000313" key="2">
    <source>
        <dbReference type="EMBL" id="KAJ7096619.1"/>
    </source>
</evidence>
<reference evidence="2" key="1">
    <citation type="submission" date="2023-03" db="EMBL/GenBank/DDBJ databases">
        <title>Massive genome expansion in bonnet fungi (Mycena s.s.) driven by repeated elements and novel gene families across ecological guilds.</title>
        <authorList>
            <consortium name="Lawrence Berkeley National Laboratory"/>
            <person name="Harder C.B."/>
            <person name="Miyauchi S."/>
            <person name="Viragh M."/>
            <person name="Kuo A."/>
            <person name="Thoen E."/>
            <person name="Andreopoulos B."/>
            <person name="Lu D."/>
            <person name="Skrede I."/>
            <person name="Drula E."/>
            <person name="Henrissat B."/>
            <person name="Morin E."/>
            <person name="Kohler A."/>
            <person name="Barry K."/>
            <person name="LaButti K."/>
            <person name="Morin E."/>
            <person name="Salamov A."/>
            <person name="Lipzen A."/>
            <person name="Mereny Z."/>
            <person name="Hegedus B."/>
            <person name="Baldrian P."/>
            <person name="Stursova M."/>
            <person name="Weitz H."/>
            <person name="Taylor A."/>
            <person name="Grigoriev I.V."/>
            <person name="Nagy L.G."/>
            <person name="Martin F."/>
            <person name="Kauserud H."/>
        </authorList>
    </citation>
    <scope>NUCLEOTIDE SEQUENCE</scope>
    <source>
        <strain evidence="2">CBHHK173m</strain>
    </source>
</reference>
<comment type="similarity">
    <text evidence="1">Belongs to the GMC oxidoreductase family.</text>
</comment>
<dbReference type="SUPFAM" id="SSF51905">
    <property type="entry name" value="FAD/NAD(P)-binding domain"/>
    <property type="match status" value="1"/>
</dbReference>
<dbReference type="PANTHER" id="PTHR11552:SF147">
    <property type="entry name" value="CHOLINE DEHYDROGENASE, MITOCHONDRIAL"/>
    <property type="match status" value="1"/>
</dbReference>
<dbReference type="Pfam" id="PF05834">
    <property type="entry name" value="Lycopene_cycl"/>
    <property type="match status" value="1"/>
</dbReference>
<organism evidence="2 3">
    <name type="scientific">Mycena belliarum</name>
    <dbReference type="NCBI Taxonomy" id="1033014"/>
    <lineage>
        <taxon>Eukaryota</taxon>
        <taxon>Fungi</taxon>
        <taxon>Dikarya</taxon>
        <taxon>Basidiomycota</taxon>
        <taxon>Agaricomycotina</taxon>
        <taxon>Agaricomycetes</taxon>
        <taxon>Agaricomycetidae</taxon>
        <taxon>Agaricales</taxon>
        <taxon>Marasmiineae</taxon>
        <taxon>Mycenaceae</taxon>
        <taxon>Mycena</taxon>
    </lineage>
</organism>
<dbReference type="Gene3D" id="3.30.560.10">
    <property type="entry name" value="Glucose Oxidase, domain 3"/>
    <property type="match status" value="1"/>
</dbReference>
<dbReference type="Gene3D" id="3.50.50.60">
    <property type="entry name" value="FAD/NAD(P)-binding domain"/>
    <property type="match status" value="1"/>
</dbReference>
<dbReference type="AlphaFoldDB" id="A0AAD6UDG0"/>
<dbReference type="EMBL" id="JARJCN010000011">
    <property type="protein sequence ID" value="KAJ7096619.1"/>
    <property type="molecule type" value="Genomic_DNA"/>
</dbReference>